<protein>
    <submittedName>
        <fullName evidence="1">Uncharacterized protein</fullName>
    </submittedName>
</protein>
<name>A0A8J2NSP3_9HEXA</name>
<comment type="caution">
    <text evidence="1">The sequence shown here is derived from an EMBL/GenBank/DDBJ whole genome shotgun (WGS) entry which is preliminary data.</text>
</comment>
<dbReference type="Proteomes" id="UP000708208">
    <property type="component" value="Unassembled WGS sequence"/>
</dbReference>
<evidence type="ECO:0000313" key="1">
    <source>
        <dbReference type="EMBL" id="CAG7681498.1"/>
    </source>
</evidence>
<gene>
    <name evidence="1" type="ORF">AFUS01_LOCUS2814</name>
</gene>
<evidence type="ECO:0000313" key="2">
    <source>
        <dbReference type="Proteomes" id="UP000708208"/>
    </source>
</evidence>
<organism evidence="1 2">
    <name type="scientific">Allacma fusca</name>
    <dbReference type="NCBI Taxonomy" id="39272"/>
    <lineage>
        <taxon>Eukaryota</taxon>
        <taxon>Metazoa</taxon>
        <taxon>Ecdysozoa</taxon>
        <taxon>Arthropoda</taxon>
        <taxon>Hexapoda</taxon>
        <taxon>Collembola</taxon>
        <taxon>Symphypleona</taxon>
        <taxon>Sminthuridae</taxon>
        <taxon>Allacma</taxon>
    </lineage>
</organism>
<keyword evidence="2" id="KW-1185">Reference proteome</keyword>
<reference evidence="1" key="1">
    <citation type="submission" date="2021-06" db="EMBL/GenBank/DDBJ databases">
        <authorList>
            <person name="Hodson N. C."/>
            <person name="Mongue J. A."/>
            <person name="Jaron S. K."/>
        </authorList>
    </citation>
    <scope>NUCLEOTIDE SEQUENCE</scope>
</reference>
<proteinExistence type="predicted"/>
<sequence length="14" mass="1550">KTEEVVSARAFSLI</sequence>
<dbReference type="EMBL" id="CAJVCH010016417">
    <property type="protein sequence ID" value="CAG7681498.1"/>
    <property type="molecule type" value="Genomic_DNA"/>
</dbReference>
<feature type="non-terminal residue" evidence="1">
    <location>
        <position position="1"/>
    </location>
</feature>
<accession>A0A8J2NSP3</accession>